<feature type="transmembrane region" description="Helical" evidence="1">
    <location>
        <begin position="6"/>
        <end position="25"/>
    </location>
</feature>
<reference evidence="2" key="1">
    <citation type="submission" date="2021-02" db="EMBL/GenBank/DDBJ databases">
        <authorList>
            <person name="Bekaert M."/>
        </authorList>
    </citation>
    <scope>NUCLEOTIDE SEQUENCE</scope>
    <source>
        <strain evidence="2">IoA-00</strain>
    </source>
</reference>
<gene>
    <name evidence="2" type="ORF">LSAA_4365</name>
</gene>
<sequence length="233" mass="27622">MIWPIFIYILFGIFISLFSLFGSCYPKIDISSKDDPLTYFLKHQKSFVHCEEELIKNLERKNNGTGTLIISVKENEIKFCSNLCNTPEKIDEYCSRKETGYLNDCKTFDDIENELKIQGYRRCFYNKSAKNIKEVIVRTCKKRNYIRKKKCHKDKKDPLCVHKVVCRQNESECIGCINQECVTQEEKKITSIIIEGKQEKMDQLIEDYNDEVNQYFSKAEESTGKKKWRYFKE</sequence>
<dbReference type="EMBL" id="HG994592">
    <property type="protein sequence ID" value="CAF2826990.1"/>
    <property type="molecule type" value="Genomic_DNA"/>
</dbReference>
<proteinExistence type="predicted"/>
<evidence type="ECO:0000256" key="1">
    <source>
        <dbReference type="SAM" id="Phobius"/>
    </source>
</evidence>
<keyword evidence="1" id="KW-1133">Transmembrane helix</keyword>
<keyword evidence="1" id="KW-0812">Transmembrane</keyword>
<dbReference type="Proteomes" id="UP000675881">
    <property type="component" value="Chromosome 13"/>
</dbReference>
<keyword evidence="1" id="KW-0472">Membrane</keyword>
<keyword evidence="3" id="KW-1185">Reference proteome</keyword>
<evidence type="ECO:0000313" key="3">
    <source>
        <dbReference type="Proteomes" id="UP000675881"/>
    </source>
</evidence>
<protein>
    <submittedName>
        <fullName evidence="2">(salmon louse) hypothetical protein</fullName>
    </submittedName>
</protein>
<organism evidence="2 3">
    <name type="scientific">Lepeophtheirus salmonis</name>
    <name type="common">Salmon louse</name>
    <name type="synonym">Caligus salmonis</name>
    <dbReference type="NCBI Taxonomy" id="72036"/>
    <lineage>
        <taxon>Eukaryota</taxon>
        <taxon>Metazoa</taxon>
        <taxon>Ecdysozoa</taxon>
        <taxon>Arthropoda</taxon>
        <taxon>Crustacea</taxon>
        <taxon>Multicrustacea</taxon>
        <taxon>Hexanauplia</taxon>
        <taxon>Copepoda</taxon>
        <taxon>Siphonostomatoida</taxon>
        <taxon>Caligidae</taxon>
        <taxon>Lepeophtheirus</taxon>
    </lineage>
</organism>
<dbReference type="AlphaFoldDB" id="A0A7R8H3B5"/>
<evidence type="ECO:0000313" key="2">
    <source>
        <dbReference type="EMBL" id="CAF2826990.1"/>
    </source>
</evidence>
<accession>A0A7R8H3B5</accession>
<name>A0A7R8H3B5_LEPSM</name>